<keyword evidence="13" id="KW-0326">Glycosidase</keyword>
<dbReference type="SUPFAM" id="SSF81624">
    <property type="entry name" value="N-terminal domain of MutM-like DNA repair proteins"/>
    <property type="match status" value="1"/>
</dbReference>
<evidence type="ECO:0000256" key="5">
    <source>
        <dbReference type="ARBA" id="ARBA00022763"/>
    </source>
</evidence>
<reference evidence="17 18" key="1">
    <citation type="journal article" date="2019" name="Nat. Microbiol.">
        <title>Mediterranean grassland soil C-N compound turnover is dependent on rainfall and depth, and is mediated by genomically divergent microorganisms.</title>
        <authorList>
            <person name="Diamond S."/>
            <person name="Andeer P.F."/>
            <person name="Li Z."/>
            <person name="Crits-Christoph A."/>
            <person name="Burstein D."/>
            <person name="Anantharaman K."/>
            <person name="Lane K.R."/>
            <person name="Thomas B.C."/>
            <person name="Pan C."/>
            <person name="Northen T.R."/>
            <person name="Banfield J.F."/>
        </authorList>
    </citation>
    <scope>NUCLEOTIDE SEQUENCE [LARGE SCALE GENOMIC DNA]</scope>
    <source>
        <strain evidence="17">NP_1</strain>
    </source>
</reference>
<dbReference type="AlphaFoldDB" id="A0A537LYL9"/>
<evidence type="ECO:0000256" key="6">
    <source>
        <dbReference type="ARBA" id="ARBA00022771"/>
    </source>
</evidence>
<feature type="domain" description="FPG-type" evidence="15">
    <location>
        <begin position="244"/>
        <end position="278"/>
    </location>
</feature>
<keyword evidence="11" id="KW-0456">Lyase</keyword>
<keyword evidence="7" id="KW-0378">Hydrolase</keyword>
<dbReference type="GO" id="GO:0006284">
    <property type="term" value="P:base-excision repair"/>
    <property type="evidence" value="ECO:0007669"/>
    <property type="project" value="InterPro"/>
</dbReference>
<evidence type="ECO:0000256" key="1">
    <source>
        <dbReference type="ARBA" id="ARBA00001668"/>
    </source>
</evidence>
<keyword evidence="12" id="KW-0511">Multifunctional enzyme</keyword>
<evidence type="ECO:0000256" key="9">
    <source>
        <dbReference type="ARBA" id="ARBA00023125"/>
    </source>
</evidence>
<dbReference type="Pfam" id="PF06831">
    <property type="entry name" value="H2TH"/>
    <property type="match status" value="1"/>
</dbReference>
<evidence type="ECO:0000256" key="12">
    <source>
        <dbReference type="ARBA" id="ARBA00023268"/>
    </source>
</evidence>
<evidence type="ECO:0000256" key="4">
    <source>
        <dbReference type="ARBA" id="ARBA00022723"/>
    </source>
</evidence>
<keyword evidence="5" id="KW-0227">DNA damage</keyword>
<evidence type="ECO:0000313" key="18">
    <source>
        <dbReference type="Proteomes" id="UP000315217"/>
    </source>
</evidence>
<dbReference type="GO" id="GO:0003906">
    <property type="term" value="F:DNA-(apurinic or apyrimidinic site) endonuclease activity"/>
    <property type="evidence" value="ECO:0007669"/>
    <property type="project" value="InterPro"/>
</dbReference>
<keyword evidence="6 14" id="KW-0863">Zinc-finger</keyword>
<dbReference type="GO" id="GO:0016829">
    <property type="term" value="F:lyase activity"/>
    <property type="evidence" value="ECO:0007669"/>
    <property type="project" value="UniProtKB-KW"/>
</dbReference>
<evidence type="ECO:0000256" key="8">
    <source>
        <dbReference type="ARBA" id="ARBA00022833"/>
    </source>
</evidence>
<dbReference type="Gene3D" id="1.10.8.50">
    <property type="match status" value="1"/>
</dbReference>
<dbReference type="PANTHER" id="PTHR22993">
    <property type="entry name" value="FORMAMIDOPYRIMIDINE-DNA GLYCOSYLASE"/>
    <property type="match status" value="1"/>
</dbReference>
<dbReference type="Pfam" id="PF06827">
    <property type="entry name" value="zf-FPG_IleRS"/>
    <property type="match status" value="1"/>
</dbReference>
<evidence type="ECO:0000256" key="3">
    <source>
        <dbReference type="ARBA" id="ARBA00009409"/>
    </source>
</evidence>
<keyword evidence="4" id="KW-0479">Metal-binding</keyword>
<evidence type="ECO:0000256" key="11">
    <source>
        <dbReference type="ARBA" id="ARBA00023239"/>
    </source>
</evidence>
<feature type="domain" description="Formamidopyrimidine-DNA glycosylase catalytic" evidence="16">
    <location>
        <begin position="2"/>
        <end position="103"/>
    </location>
</feature>
<dbReference type="GO" id="GO:0008270">
    <property type="term" value="F:zinc ion binding"/>
    <property type="evidence" value="ECO:0007669"/>
    <property type="project" value="UniProtKB-KW"/>
</dbReference>
<evidence type="ECO:0000256" key="14">
    <source>
        <dbReference type="PROSITE-ProRule" id="PRU00391"/>
    </source>
</evidence>
<sequence>MPELPFIQVLVENLAREIEGHTIVSVRVPSPAIVKTFDPPVSALAGRRIERVRRIGKLIVSDLSDDLLLVMHLMRDGRLQIARAGSAARKGRASPAPKPMAFGLFLEGGDELRVNEAGPKKRAGVYVLRAQDAASSEPLAGLGPDPLSEQFTADVLARAVQAEPGQLKRAITQQRHVVGIGNAFADEILWEAKLSPFAPAARLSSDEVARLYAAIRSVFAAALQKHRTRFGTQLPTREPVELLRVHRHGGEPCPRCRTRIETVYFADKETYYCPACQTGGKIYADRRMSRLLK</sequence>
<dbReference type="Gene3D" id="3.20.190.10">
    <property type="entry name" value="MutM-like, N-terminal"/>
    <property type="match status" value="1"/>
</dbReference>
<dbReference type="PANTHER" id="PTHR22993:SF9">
    <property type="entry name" value="FORMAMIDOPYRIMIDINE-DNA GLYCOSYLASE"/>
    <property type="match status" value="1"/>
</dbReference>
<evidence type="ECO:0000256" key="2">
    <source>
        <dbReference type="ARBA" id="ARBA00001947"/>
    </source>
</evidence>
<comment type="similarity">
    <text evidence="3">Belongs to the FPG family.</text>
</comment>
<dbReference type="Proteomes" id="UP000315217">
    <property type="component" value="Unassembled WGS sequence"/>
</dbReference>
<dbReference type="EMBL" id="VBAI01000011">
    <property type="protein sequence ID" value="TMJ13096.1"/>
    <property type="molecule type" value="Genomic_DNA"/>
</dbReference>
<comment type="catalytic activity">
    <reaction evidence="1">
        <text>Hydrolysis of DNA containing ring-opened 7-methylguanine residues, releasing 2,6-diamino-4-hydroxy-5-(N-methyl)formamidopyrimidine.</text>
        <dbReference type="EC" id="3.2.2.23"/>
    </reaction>
</comment>
<dbReference type="Pfam" id="PF01149">
    <property type="entry name" value="Fapy_DNA_glyco"/>
    <property type="match status" value="1"/>
</dbReference>
<dbReference type="SUPFAM" id="SSF46946">
    <property type="entry name" value="S13-like H2TH domain"/>
    <property type="match status" value="1"/>
</dbReference>
<name>A0A537LYL9_9BACT</name>
<proteinExistence type="inferred from homology"/>
<dbReference type="PROSITE" id="PS51066">
    <property type="entry name" value="ZF_FPG_2"/>
    <property type="match status" value="1"/>
</dbReference>
<keyword evidence="8" id="KW-0862">Zinc</keyword>
<dbReference type="SMART" id="SM00898">
    <property type="entry name" value="Fapy_DNA_glyco"/>
    <property type="match status" value="1"/>
</dbReference>
<dbReference type="SMART" id="SM01232">
    <property type="entry name" value="H2TH"/>
    <property type="match status" value="1"/>
</dbReference>
<dbReference type="GO" id="GO:0034039">
    <property type="term" value="F:8-oxo-7,8-dihydroguanine DNA N-glycosylase activity"/>
    <property type="evidence" value="ECO:0007669"/>
    <property type="project" value="TreeGrafter"/>
</dbReference>
<dbReference type="InterPro" id="IPR015886">
    <property type="entry name" value="H2TH_FPG"/>
</dbReference>
<protein>
    <submittedName>
        <fullName evidence="17">Fpg/Nei family DNA glycosylase</fullName>
    </submittedName>
</protein>
<keyword evidence="10" id="KW-0234">DNA repair</keyword>
<dbReference type="InterPro" id="IPR035937">
    <property type="entry name" value="FPG_N"/>
</dbReference>
<dbReference type="InterPro" id="IPR000214">
    <property type="entry name" value="Znf_DNA_glyclase/AP_lyase"/>
</dbReference>
<evidence type="ECO:0000256" key="10">
    <source>
        <dbReference type="ARBA" id="ARBA00023204"/>
    </source>
</evidence>
<keyword evidence="9" id="KW-0238">DNA-binding</keyword>
<comment type="caution">
    <text evidence="17">The sequence shown here is derived from an EMBL/GenBank/DDBJ whole genome shotgun (WGS) entry which is preliminary data.</text>
</comment>
<evidence type="ECO:0000313" key="17">
    <source>
        <dbReference type="EMBL" id="TMJ13096.1"/>
    </source>
</evidence>
<dbReference type="InterPro" id="IPR010663">
    <property type="entry name" value="Znf_FPG/IleRS"/>
</dbReference>
<evidence type="ECO:0000259" key="15">
    <source>
        <dbReference type="PROSITE" id="PS51066"/>
    </source>
</evidence>
<evidence type="ECO:0000256" key="7">
    <source>
        <dbReference type="ARBA" id="ARBA00022801"/>
    </source>
</evidence>
<gene>
    <name evidence="17" type="ORF">E6G98_01175</name>
</gene>
<accession>A0A537LYL9</accession>
<dbReference type="InterPro" id="IPR012319">
    <property type="entry name" value="FPG_cat"/>
</dbReference>
<organism evidence="17 18">
    <name type="scientific">Candidatus Segetimicrobium genomatis</name>
    <dbReference type="NCBI Taxonomy" id="2569760"/>
    <lineage>
        <taxon>Bacteria</taxon>
        <taxon>Bacillati</taxon>
        <taxon>Candidatus Sysuimicrobiota</taxon>
        <taxon>Candidatus Sysuimicrobiia</taxon>
        <taxon>Candidatus Sysuimicrobiales</taxon>
        <taxon>Candidatus Segetimicrobiaceae</taxon>
        <taxon>Candidatus Segetimicrobium</taxon>
    </lineage>
</organism>
<evidence type="ECO:0000256" key="13">
    <source>
        <dbReference type="ARBA" id="ARBA00023295"/>
    </source>
</evidence>
<dbReference type="GO" id="GO:0003684">
    <property type="term" value="F:damaged DNA binding"/>
    <property type="evidence" value="ECO:0007669"/>
    <property type="project" value="InterPro"/>
</dbReference>
<dbReference type="PROSITE" id="PS51068">
    <property type="entry name" value="FPG_CAT"/>
    <property type="match status" value="1"/>
</dbReference>
<evidence type="ECO:0000259" key="16">
    <source>
        <dbReference type="PROSITE" id="PS51068"/>
    </source>
</evidence>
<dbReference type="SUPFAM" id="SSF57716">
    <property type="entry name" value="Glucocorticoid receptor-like (DNA-binding domain)"/>
    <property type="match status" value="1"/>
</dbReference>
<comment type="cofactor">
    <cofactor evidence="2">
        <name>Zn(2+)</name>
        <dbReference type="ChEBI" id="CHEBI:29105"/>
    </cofactor>
</comment>
<dbReference type="InterPro" id="IPR010979">
    <property type="entry name" value="Ribosomal_uS13-like_H2TH"/>
</dbReference>